<keyword evidence="6" id="KW-1185">Reference proteome</keyword>
<comment type="similarity">
    <text evidence="2">Belongs to the nematode transthyretin-like family.</text>
</comment>
<evidence type="ECO:0000256" key="3">
    <source>
        <dbReference type="ARBA" id="ARBA00022525"/>
    </source>
</evidence>
<accession>A0A0B1S520</accession>
<dbReference type="Pfam" id="PF01060">
    <property type="entry name" value="TTR-52"/>
    <property type="match status" value="1"/>
</dbReference>
<evidence type="ECO:0000313" key="5">
    <source>
        <dbReference type="EMBL" id="KHJ78971.1"/>
    </source>
</evidence>
<dbReference type="GO" id="GO:0009986">
    <property type="term" value="C:cell surface"/>
    <property type="evidence" value="ECO:0007669"/>
    <property type="project" value="InterPro"/>
</dbReference>
<dbReference type="InterPro" id="IPR038479">
    <property type="entry name" value="Transthyretin-like_sf"/>
</dbReference>
<organism evidence="5 6">
    <name type="scientific">Oesophagostomum dentatum</name>
    <name type="common">Nodular worm</name>
    <dbReference type="NCBI Taxonomy" id="61180"/>
    <lineage>
        <taxon>Eukaryota</taxon>
        <taxon>Metazoa</taxon>
        <taxon>Ecdysozoa</taxon>
        <taxon>Nematoda</taxon>
        <taxon>Chromadorea</taxon>
        <taxon>Rhabditida</taxon>
        <taxon>Rhabditina</taxon>
        <taxon>Rhabditomorpha</taxon>
        <taxon>Strongyloidea</taxon>
        <taxon>Strongylidae</taxon>
        <taxon>Oesophagostomum</taxon>
    </lineage>
</organism>
<evidence type="ECO:0000256" key="1">
    <source>
        <dbReference type="ARBA" id="ARBA00004613"/>
    </source>
</evidence>
<name>A0A0B1S520_OESDE</name>
<gene>
    <name evidence="5" type="ORF">OESDEN_21398</name>
</gene>
<evidence type="ECO:0000256" key="4">
    <source>
        <dbReference type="ARBA" id="ARBA00022729"/>
    </source>
</evidence>
<protein>
    <submittedName>
        <fullName evidence="5">Transthyretin-like family protein</fullName>
    </submittedName>
</protein>
<evidence type="ECO:0000313" key="6">
    <source>
        <dbReference type="Proteomes" id="UP000053660"/>
    </source>
</evidence>
<keyword evidence="3" id="KW-0964">Secreted</keyword>
<dbReference type="GO" id="GO:0005576">
    <property type="term" value="C:extracellular region"/>
    <property type="evidence" value="ECO:0007669"/>
    <property type="project" value="UniProtKB-SubCell"/>
</dbReference>
<comment type="subcellular location">
    <subcellularLocation>
        <location evidence="1">Secreted</location>
    </subcellularLocation>
</comment>
<dbReference type="EMBL" id="KN607722">
    <property type="protein sequence ID" value="KHJ78971.1"/>
    <property type="molecule type" value="Genomic_DNA"/>
</dbReference>
<keyword evidence="4" id="KW-0732">Signal</keyword>
<dbReference type="Gene3D" id="2.60.40.3330">
    <property type="match status" value="1"/>
</dbReference>
<sequence>MPWYDNGLYIPKDRLALLNERYLVHFHHLAMYMGTISRDWTTIFGGERSYHVRGRLVCGIQGAQGARISLWENRGRGTPFIYEEAIADIAGSFNVKAEIRNGAGFGGSGSNGYLILTINHNCEVRPGFVIFTGVLKQY</sequence>
<dbReference type="InterPro" id="IPR001534">
    <property type="entry name" value="Transthyretin-like"/>
</dbReference>
<evidence type="ECO:0000256" key="2">
    <source>
        <dbReference type="ARBA" id="ARBA00010112"/>
    </source>
</evidence>
<reference evidence="5 6" key="1">
    <citation type="submission" date="2014-03" db="EMBL/GenBank/DDBJ databases">
        <title>Draft genome of the hookworm Oesophagostomum dentatum.</title>
        <authorList>
            <person name="Mitreva M."/>
        </authorList>
    </citation>
    <scope>NUCLEOTIDE SEQUENCE [LARGE SCALE GENOMIC DNA]</scope>
    <source>
        <strain evidence="5 6">OD-Hann</strain>
    </source>
</reference>
<dbReference type="OrthoDB" id="5800079at2759"/>
<dbReference type="Proteomes" id="UP000053660">
    <property type="component" value="Unassembled WGS sequence"/>
</dbReference>
<dbReference type="AlphaFoldDB" id="A0A0B1S520"/>
<proteinExistence type="inferred from homology"/>